<evidence type="ECO:0008006" key="3">
    <source>
        <dbReference type="Google" id="ProtNLM"/>
    </source>
</evidence>
<comment type="caution">
    <text evidence="1">The sequence shown here is derived from an EMBL/GenBank/DDBJ whole genome shotgun (WGS) entry which is preliminary data.</text>
</comment>
<dbReference type="Proteomes" id="UP000095767">
    <property type="component" value="Unassembled WGS sequence"/>
</dbReference>
<dbReference type="OrthoDB" id="2015618at2759"/>
<dbReference type="PANTHER" id="PTHR45693:SF31">
    <property type="entry name" value="TRANSCRIPTION FACTOR TGAL10"/>
    <property type="match status" value="1"/>
</dbReference>
<name>A0A1E5UM74_9POAL</name>
<gene>
    <name evidence="1" type="ORF">BAE44_0025009</name>
</gene>
<protein>
    <recommendedName>
        <fullName evidence="3">Rx N-terminal domain-containing protein</fullName>
    </recommendedName>
</protein>
<dbReference type="EMBL" id="LWDX02071664">
    <property type="protein sequence ID" value="OEL13972.1"/>
    <property type="molecule type" value="Genomic_DNA"/>
</dbReference>
<dbReference type="STRING" id="888268.A0A1E5UM74"/>
<organism evidence="1 2">
    <name type="scientific">Dichanthelium oligosanthes</name>
    <dbReference type="NCBI Taxonomy" id="888268"/>
    <lineage>
        <taxon>Eukaryota</taxon>
        <taxon>Viridiplantae</taxon>
        <taxon>Streptophyta</taxon>
        <taxon>Embryophyta</taxon>
        <taxon>Tracheophyta</taxon>
        <taxon>Spermatophyta</taxon>
        <taxon>Magnoliopsida</taxon>
        <taxon>Liliopsida</taxon>
        <taxon>Poales</taxon>
        <taxon>Poaceae</taxon>
        <taxon>PACMAD clade</taxon>
        <taxon>Panicoideae</taxon>
        <taxon>Panicodae</taxon>
        <taxon>Paniceae</taxon>
        <taxon>Dichantheliinae</taxon>
        <taxon>Dichanthelium</taxon>
    </lineage>
</organism>
<accession>A0A1E5UM74</accession>
<sequence length="76" mass="8157">MNKLQQTLVDALLTVDSPNDAAAAAGGGGVYAAWQMASAVGKLDDLVSFVDQADRLRQHTLQNMNKILTLQTRCLL</sequence>
<proteinExistence type="predicted"/>
<dbReference type="PANTHER" id="PTHR45693">
    <property type="entry name" value="TRANSCRIPTION FACTOR TGA9"/>
    <property type="match status" value="1"/>
</dbReference>
<evidence type="ECO:0000313" key="1">
    <source>
        <dbReference type="EMBL" id="OEL13972.1"/>
    </source>
</evidence>
<dbReference type="AlphaFoldDB" id="A0A1E5UM74"/>
<evidence type="ECO:0000313" key="2">
    <source>
        <dbReference type="Proteomes" id="UP000095767"/>
    </source>
</evidence>
<keyword evidence="2" id="KW-1185">Reference proteome</keyword>
<reference evidence="1 2" key="1">
    <citation type="submission" date="2016-09" db="EMBL/GenBank/DDBJ databases">
        <title>The draft genome of Dichanthelium oligosanthes: A C3 panicoid grass species.</title>
        <authorList>
            <person name="Studer A.J."/>
            <person name="Schnable J.C."/>
            <person name="Brutnell T.P."/>
        </authorList>
    </citation>
    <scope>NUCLEOTIDE SEQUENCE [LARGE SCALE GENOMIC DNA]</scope>
    <source>
        <strain evidence="2">cv. Kellogg 1175</strain>
        <tissue evidence="1">Leaf</tissue>
    </source>
</reference>